<protein>
    <submittedName>
        <fullName evidence="1">Uncharacterized protein</fullName>
    </submittedName>
</protein>
<comment type="caution">
    <text evidence="1">The sequence shown here is derived from an EMBL/GenBank/DDBJ whole genome shotgun (WGS) entry which is preliminary data.</text>
</comment>
<dbReference type="EMBL" id="CACTIH010001971">
    <property type="protein sequence ID" value="CAA2970378.1"/>
    <property type="molecule type" value="Genomic_DNA"/>
</dbReference>
<reference evidence="1 2" key="1">
    <citation type="submission" date="2019-12" db="EMBL/GenBank/DDBJ databases">
        <authorList>
            <person name="Alioto T."/>
            <person name="Alioto T."/>
            <person name="Gomez Garrido J."/>
        </authorList>
    </citation>
    <scope>NUCLEOTIDE SEQUENCE [LARGE SCALE GENOMIC DNA]</scope>
</reference>
<accession>A0A8S0QX78</accession>
<name>A0A8S0QX78_OLEEU</name>
<organism evidence="1 2">
    <name type="scientific">Olea europaea subsp. europaea</name>
    <dbReference type="NCBI Taxonomy" id="158383"/>
    <lineage>
        <taxon>Eukaryota</taxon>
        <taxon>Viridiplantae</taxon>
        <taxon>Streptophyta</taxon>
        <taxon>Embryophyta</taxon>
        <taxon>Tracheophyta</taxon>
        <taxon>Spermatophyta</taxon>
        <taxon>Magnoliopsida</taxon>
        <taxon>eudicotyledons</taxon>
        <taxon>Gunneridae</taxon>
        <taxon>Pentapetalae</taxon>
        <taxon>asterids</taxon>
        <taxon>lamiids</taxon>
        <taxon>Lamiales</taxon>
        <taxon>Oleaceae</taxon>
        <taxon>Oleeae</taxon>
        <taxon>Olea</taxon>
    </lineage>
</organism>
<gene>
    <name evidence="1" type="ORF">OLEA9_A028142</name>
</gene>
<evidence type="ECO:0000313" key="1">
    <source>
        <dbReference type="EMBL" id="CAA2970378.1"/>
    </source>
</evidence>
<dbReference type="Proteomes" id="UP000594638">
    <property type="component" value="Unassembled WGS sequence"/>
</dbReference>
<sequence length="56" mass="6800">MVQLKDDLDDLVLMRIGQENFERLTRFTASRLPCRYKRTRRFQKLENVSINELVNE</sequence>
<dbReference type="AlphaFoldDB" id="A0A8S0QX78"/>
<keyword evidence="2" id="KW-1185">Reference proteome</keyword>
<dbReference type="Gramene" id="OE9A028142T1">
    <property type="protein sequence ID" value="OE9A028142C1"/>
    <property type="gene ID" value="OE9A028142"/>
</dbReference>
<proteinExistence type="predicted"/>
<evidence type="ECO:0000313" key="2">
    <source>
        <dbReference type="Proteomes" id="UP000594638"/>
    </source>
</evidence>